<dbReference type="PANTHER" id="PTHR24421:SF60">
    <property type="entry name" value="SENSOR HISTIDINE KINASE COMP"/>
    <property type="match status" value="1"/>
</dbReference>
<keyword evidence="4" id="KW-0812">Transmembrane</keyword>
<name>A0ABZ2TQM4_9FLAO</name>
<dbReference type="Gene3D" id="3.30.565.10">
    <property type="entry name" value="Histidine kinase-like ATPase, C-terminal domain"/>
    <property type="match status" value="1"/>
</dbReference>
<keyword evidence="1" id="KW-0808">Transferase</keyword>
<keyword evidence="4" id="KW-0472">Membrane</keyword>
<dbReference type="PROSITE" id="PS51257">
    <property type="entry name" value="PROKAR_LIPOPROTEIN"/>
    <property type="match status" value="1"/>
</dbReference>
<reference evidence="5 6" key="1">
    <citation type="submission" date="2024-03" db="EMBL/GenBank/DDBJ databases">
        <authorList>
            <person name="Cao K."/>
        </authorList>
    </citation>
    <scope>NUCLEOTIDE SEQUENCE [LARGE SCALE GENOMIC DNA]</scope>
    <source>
        <strain evidence="5 6">MCCC 1K00696</strain>
    </source>
</reference>
<dbReference type="Gene3D" id="1.25.40.10">
    <property type="entry name" value="Tetratricopeptide repeat domain"/>
    <property type="match status" value="2"/>
</dbReference>
<evidence type="ECO:0000313" key="6">
    <source>
        <dbReference type="Proteomes" id="UP001491088"/>
    </source>
</evidence>
<dbReference type="Proteomes" id="UP001491088">
    <property type="component" value="Chromosome"/>
</dbReference>
<accession>A0ABZ2TQM4</accession>
<keyword evidence="6" id="KW-1185">Reference proteome</keyword>
<feature type="transmembrane region" description="Helical" evidence="4">
    <location>
        <begin position="422"/>
        <end position="439"/>
    </location>
</feature>
<dbReference type="RefSeq" id="WP_340932494.1">
    <property type="nucleotide sequence ID" value="NZ_CP150496.1"/>
</dbReference>
<dbReference type="InterPro" id="IPR011990">
    <property type="entry name" value="TPR-like_helical_dom_sf"/>
</dbReference>
<keyword evidence="4" id="KW-1133">Transmembrane helix</keyword>
<dbReference type="PANTHER" id="PTHR24421">
    <property type="entry name" value="NITRATE/NITRITE SENSOR PROTEIN NARX-RELATED"/>
    <property type="match status" value="1"/>
</dbReference>
<evidence type="ECO:0000256" key="2">
    <source>
        <dbReference type="ARBA" id="ARBA00022777"/>
    </source>
</evidence>
<organism evidence="5 6">
    <name type="scientific">Polaribacter marinaquae</name>
    <dbReference type="NCBI Taxonomy" id="1642819"/>
    <lineage>
        <taxon>Bacteria</taxon>
        <taxon>Pseudomonadati</taxon>
        <taxon>Bacteroidota</taxon>
        <taxon>Flavobacteriia</taxon>
        <taxon>Flavobacteriales</taxon>
        <taxon>Flavobacteriaceae</taxon>
    </lineage>
</organism>
<dbReference type="InterPro" id="IPR036890">
    <property type="entry name" value="HATPase_C_sf"/>
</dbReference>
<gene>
    <name evidence="5" type="ORF">WG950_11460</name>
</gene>
<evidence type="ECO:0000313" key="5">
    <source>
        <dbReference type="EMBL" id="WYW55143.1"/>
    </source>
</evidence>
<keyword evidence="2" id="KW-0418">Kinase</keyword>
<proteinExistence type="predicted"/>
<keyword evidence="3" id="KW-0902">Two-component regulatory system</keyword>
<evidence type="ECO:0008006" key="7">
    <source>
        <dbReference type="Google" id="ProtNLM"/>
    </source>
</evidence>
<protein>
    <recommendedName>
        <fullName evidence="7">ATP-binding protein</fullName>
    </recommendedName>
</protein>
<evidence type="ECO:0000256" key="4">
    <source>
        <dbReference type="SAM" id="Phobius"/>
    </source>
</evidence>
<dbReference type="SUPFAM" id="SSF55874">
    <property type="entry name" value="ATPase domain of HSP90 chaperone/DNA topoisomerase II/histidine kinase"/>
    <property type="match status" value="1"/>
</dbReference>
<sequence>MKQVKVAFLFFVLFSFLSCEKQDDKLENDSKQKSLAKEFFKSADYKKSSNAKRLENSKIFISDNKLNSTDKYLMYNNISYLSSKLNKIDSAIFYSKKMLRLPSVENDINLKGKVYYKLGIYQYKKNAQDSSYFFYAKSKNEFLKLKDSVSVGKSLSNLAIIESNFGSYSLSDSLAVESLKFFNGKEPKTMASSLNCLAINAKKRSFYNEAIAYYISALKITTRKSSKIRFRNNLAIAHKELKNYKKSILIFEELLQDTITSQKTKTRVIDNLAYVKWLENSDVNVLKELLFANSKKLQLKDNYGLIANYSHLSDYFQEKNRKKSLQYAIEMYKISRKVKSIQDVLEAIDKIVERQPPEKAITYYKESINLRDSLQEAETKRQFRFAKIKYNYDEEEKLKEKFRNLAIENELKVEKENSQKKNSIIIGILLISGLLFLLYRRKQLHKKRVLQESYNTETRIAKRLHDELGNDVFNTLVKVQNPKINTLEIIDDLDKIYHQTRSISHENNAIKTGDKFESYFRHLVASYNTNDCKIIIKGLSDIHLNNLAAEKQIVVYRIFNELFVNMKKHSKASLVMLTFTKKNSRIEMIYFDNGIGFEKENIVHKNGLKNMETRIKTINGTINFENKPGKGLKVSIHFKS</sequence>
<dbReference type="InterPro" id="IPR050482">
    <property type="entry name" value="Sensor_HK_TwoCompSys"/>
</dbReference>
<evidence type="ECO:0000256" key="3">
    <source>
        <dbReference type="ARBA" id="ARBA00023012"/>
    </source>
</evidence>
<dbReference type="SUPFAM" id="SSF48452">
    <property type="entry name" value="TPR-like"/>
    <property type="match status" value="1"/>
</dbReference>
<evidence type="ECO:0000256" key="1">
    <source>
        <dbReference type="ARBA" id="ARBA00022679"/>
    </source>
</evidence>
<dbReference type="EMBL" id="CP150496">
    <property type="protein sequence ID" value="WYW55143.1"/>
    <property type="molecule type" value="Genomic_DNA"/>
</dbReference>